<evidence type="ECO:0000313" key="2">
    <source>
        <dbReference type="EMBL" id="CCG03618.1"/>
    </source>
</evidence>
<protein>
    <recommendedName>
        <fullName evidence="4">Lipoprotein</fullName>
    </recommendedName>
</protein>
<dbReference type="HOGENOM" id="CLU_764336_0_0_11"/>
<feature type="signal peptide" evidence="1">
    <location>
        <begin position="1"/>
        <end position="28"/>
    </location>
</feature>
<organism evidence="2 3">
    <name type="scientific">Blastococcus saxobsidens (strain DD2)</name>
    <dbReference type="NCBI Taxonomy" id="1146883"/>
    <lineage>
        <taxon>Bacteria</taxon>
        <taxon>Bacillati</taxon>
        <taxon>Actinomycetota</taxon>
        <taxon>Actinomycetes</taxon>
        <taxon>Geodermatophilales</taxon>
        <taxon>Geodermatophilaceae</taxon>
        <taxon>Blastococcus</taxon>
    </lineage>
</organism>
<dbReference type="RefSeq" id="WP_014376501.1">
    <property type="nucleotide sequence ID" value="NC_016943.1"/>
</dbReference>
<evidence type="ECO:0000256" key="1">
    <source>
        <dbReference type="SAM" id="SignalP"/>
    </source>
</evidence>
<dbReference type="PROSITE" id="PS51257">
    <property type="entry name" value="PROKAR_LIPOPROTEIN"/>
    <property type="match status" value="1"/>
</dbReference>
<dbReference type="AlphaFoldDB" id="H6RJW5"/>
<dbReference type="SUPFAM" id="SSF50969">
    <property type="entry name" value="YVTN repeat-like/Quinoprotein amine dehydrogenase"/>
    <property type="match status" value="1"/>
</dbReference>
<reference evidence="3" key="2">
    <citation type="submission" date="2012-02" db="EMBL/GenBank/DDBJ databases">
        <title>Complete genome sequence of Blastococcus saxobsidens strain DD2.</title>
        <authorList>
            <person name="Genoscope."/>
        </authorList>
    </citation>
    <scope>NUCLEOTIDE SEQUENCE [LARGE SCALE GENOMIC DNA]</scope>
    <source>
        <strain evidence="3">DD2</strain>
    </source>
</reference>
<dbReference type="EMBL" id="FO117623">
    <property type="protein sequence ID" value="CCG03618.1"/>
    <property type="molecule type" value="Genomic_DNA"/>
</dbReference>
<feature type="chain" id="PRO_5039065967" description="Lipoprotein" evidence="1">
    <location>
        <begin position="29"/>
        <end position="362"/>
    </location>
</feature>
<gene>
    <name evidence="2" type="ordered locus">BLASA_2746</name>
</gene>
<evidence type="ECO:0008006" key="4">
    <source>
        <dbReference type="Google" id="ProtNLM"/>
    </source>
</evidence>
<dbReference type="KEGG" id="bsd:BLASA_2746"/>
<dbReference type="eggNOG" id="COG3391">
    <property type="taxonomic scope" value="Bacteria"/>
</dbReference>
<keyword evidence="1" id="KW-0732">Signal</keyword>
<dbReference type="Gene3D" id="2.130.10.10">
    <property type="entry name" value="YVTN repeat-like/Quinoprotein amine dehydrogenase"/>
    <property type="match status" value="1"/>
</dbReference>
<name>H6RJW5_BLASD</name>
<dbReference type="Proteomes" id="UP000007517">
    <property type="component" value="Chromosome"/>
</dbReference>
<dbReference type="STRING" id="1146883.BLASA_2746"/>
<accession>H6RJW5</accession>
<proteinExistence type="predicted"/>
<evidence type="ECO:0000313" key="3">
    <source>
        <dbReference type="Proteomes" id="UP000007517"/>
    </source>
</evidence>
<dbReference type="OrthoDB" id="3775546at2"/>
<sequence length="362" mass="36719">MLRCNGRGRPRRALAGCGLLLAVTAGCARPVDDPGAPLDGLRACPAAGSVIGVFVGAGPTADAGDGPTVQGVDTWTLSVGGDVRRLTDDGVHTGAVIAPDARTVYQLRSSGRVLGESLESAGLVETHDLTTGRVTRLVELGGIVDLGVSADGRWLAAAHTVEERPGAGHDVNSVTVVDLVSPGVTRTLPRAPDAAAGLFSAVTAVALSPDGARLAYAQVIEIARGSVAHTLRIRDVATNADAVVHTADGTDFHADVGWSADGSTVVAAVRHQAAGDTVESPPRFRTVRHDVTSGATTVSEGYAQDVTPVAPDAGRLLGVVPAAGQDDPSRALVAWDRGGGPGRPLAIGRGAQDISVATCSYR</sequence>
<dbReference type="InterPro" id="IPR011044">
    <property type="entry name" value="Quino_amine_DH_bsu"/>
</dbReference>
<keyword evidence="3" id="KW-1185">Reference proteome</keyword>
<dbReference type="InterPro" id="IPR015943">
    <property type="entry name" value="WD40/YVTN_repeat-like_dom_sf"/>
</dbReference>
<reference evidence="2 3" key="1">
    <citation type="journal article" date="2012" name="J. Bacteriol.">
        <title>Genome Sequence of Blastococcus saxobsidens DD2, a Stone-Inhabiting Bacterium.</title>
        <authorList>
            <person name="Chouaia B."/>
            <person name="Crotti E."/>
            <person name="Brusetti L."/>
            <person name="Daffonchio D."/>
            <person name="Essoussi I."/>
            <person name="Nouioui I."/>
            <person name="Sbissi I."/>
            <person name="Ghodhbane-Gtari F."/>
            <person name="Gtari M."/>
            <person name="Vacherie B."/>
            <person name="Barbe V."/>
            <person name="Medigue C."/>
            <person name="Gury J."/>
            <person name="Pujic P."/>
            <person name="Normand P."/>
        </authorList>
    </citation>
    <scope>NUCLEOTIDE SEQUENCE [LARGE SCALE GENOMIC DNA]</scope>
    <source>
        <strain evidence="2 3">DD2</strain>
    </source>
</reference>
<dbReference type="eggNOG" id="COG1770">
    <property type="taxonomic scope" value="Bacteria"/>
</dbReference>